<accession>A0A5S3Z7W6</accession>
<dbReference type="AlphaFoldDB" id="A0A5S3Z7W6"/>
<keyword evidence="1" id="KW-1133">Transmembrane helix</keyword>
<dbReference type="EMBL" id="PNCG01000005">
    <property type="protein sequence ID" value="TMP87667.1"/>
    <property type="molecule type" value="Genomic_DNA"/>
</dbReference>
<dbReference type="Pfam" id="PF03806">
    <property type="entry name" value="ABG_transport"/>
    <property type="match status" value="1"/>
</dbReference>
<feature type="transmembrane region" description="Helical" evidence="1">
    <location>
        <begin position="449"/>
        <end position="468"/>
    </location>
</feature>
<proteinExistence type="predicted"/>
<feature type="transmembrane region" description="Helical" evidence="1">
    <location>
        <begin position="35"/>
        <end position="57"/>
    </location>
</feature>
<feature type="transmembrane region" description="Helical" evidence="1">
    <location>
        <begin position="391"/>
        <end position="412"/>
    </location>
</feature>
<keyword evidence="1" id="KW-0472">Membrane</keyword>
<dbReference type="PANTHER" id="PTHR30282">
    <property type="entry name" value="P-AMINOBENZOYL GLUTAMATE TRANSPORTER"/>
    <property type="match status" value="1"/>
</dbReference>
<dbReference type="GO" id="GO:0015558">
    <property type="term" value="F:secondary active p-aminobenzoyl-glutamate transmembrane transporter activity"/>
    <property type="evidence" value="ECO:0007669"/>
    <property type="project" value="InterPro"/>
</dbReference>
<gene>
    <name evidence="2" type="ORF">CWC05_07380</name>
</gene>
<comment type="caution">
    <text evidence="2">The sequence shown here is derived from an EMBL/GenBank/DDBJ whole genome shotgun (WGS) entry which is preliminary data.</text>
</comment>
<dbReference type="Proteomes" id="UP000305874">
    <property type="component" value="Unassembled WGS sequence"/>
</dbReference>
<feature type="transmembrane region" description="Helical" evidence="1">
    <location>
        <begin position="126"/>
        <end position="142"/>
    </location>
</feature>
<feature type="transmembrane region" description="Helical" evidence="1">
    <location>
        <begin position="310"/>
        <end position="332"/>
    </location>
</feature>
<evidence type="ECO:0000313" key="2">
    <source>
        <dbReference type="EMBL" id="TMP87667.1"/>
    </source>
</evidence>
<evidence type="ECO:0000313" key="3">
    <source>
        <dbReference type="Proteomes" id="UP000305874"/>
    </source>
</evidence>
<dbReference type="InterPro" id="IPR004697">
    <property type="entry name" value="AbgT"/>
</dbReference>
<name>A0A5S3Z7W6_9GAMM</name>
<keyword evidence="1" id="KW-0812">Transmembrane</keyword>
<protein>
    <submittedName>
        <fullName evidence="2">Aminobenzoyl-glutamate transporter</fullName>
    </submittedName>
</protein>
<evidence type="ECO:0000256" key="1">
    <source>
        <dbReference type="SAM" id="Phobius"/>
    </source>
</evidence>
<feature type="transmembrane region" description="Helical" evidence="1">
    <location>
        <begin position="353"/>
        <end position="371"/>
    </location>
</feature>
<feature type="transmembrane region" description="Helical" evidence="1">
    <location>
        <begin position="93"/>
        <end position="114"/>
    </location>
</feature>
<feature type="transmembrane region" description="Helical" evidence="1">
    <location>
        <begin position="480"/>
        <end position="505"/>
    </location>
</feature>
<organism evidence="2 3">
    <name type="scientific">Pseudoalteromonas ruthenica</name>
    <dbReference type="NCBI Taxonomy" id="151081"/>
    <lineage>
        <taxon>Bacteria</taxon>
        <taxon>Pseudomonadati</taxon>
        <taxon>Pseudomonadota</taxon>
        <taxon>Gammaproteobacteria</taxon>
        <taxon>Alteromonadales</taxon>
        <taxon>Pseudoalteromonadaceae</taxon>
        <taxon>Pseudoalteromonas</taxon>
    </lineage>
</organism>
<sequence length="518" mass="55261">MNNNNGGQQGAAPTGAIARFLNTIEHVGNKLPDPAMIFLFSMLLIWVLSWVFSGVTFDVIDPRTNAPIVVNNLLTGDALAGFLASMVKTFTGFAPLGVVLVAMLGVGVAEHSGYINTGIKLMLKRTPQALLTPMIILVGIVSHTATDAGYVLVIPLAGVIFYAMGRHPLAGIAAAFAGVSGGFSANFIPSGIDPLLQSFTQSAAQIINPTMEINPLNNYYFTSMSSIFIVLVGWYITDKIIEPRLKNSPVDGNTDELPAFETATSKEKKAFFIATTVMLAGLALLAYVASLGDSPLRAENGKLADFSAPIMQSIVPLIFLLFWIPGAVYGFVAGTFQSSKDMVMAMTKAMEGMAYYVVMAFFCALFIAAFAQSNLGALLAIEGAAVLKALSLPSGVTIVGIIFLTGFVNLFVGSSSAKWALLGPIFVPMLMQLNISPDLTQAAYRVGDSSSNIITPLMPYFPLVVVYCQKYVKNTGIGTLIAMMLPYSIAFLIGWSIFLLAYWGLDIPLGIQSSYTYG</sequence>
<feature type="transmembrane region" description="Helical" evidence="1">
    <location>
        <begin position="219"/>
        <end position="237"/>
    </location>
</feature>
<reference evidence="2 3" key="1">
    <citation type="submission" date="2017-12" db="EMBL/GenBank/DDBJ databases">
        <authorList>
            <person name="Paulsen S."/>
            <person name="Gram L.K."/>
        </authorList>
    </citation>
    <scope>NUCLEOTIDE SEQUENCE [LARGE SCALE GENOMIC DNA]</scope>
    <source>
        <strain evidence="2 3">S2897</strain>
    </source>
</reference>
<dbReference type="PANTHER" id="PTHR30282:SF1">
    <property type="entry name" value="ABGT FAMILY TRANSPORTER"/>
    <property type="match status" value="1"/>
</dbReference>
<feature type="transmembrane region" description="Helical" evidence="1">
    <location>
        <begin position="270"/>
        <end position="290"/>
    </location>
</feature>
<dbReference type="GO" id="GO:1902604">
    <property type="term" value="P:p-aminobenzoyl-glutamate transmembrane transport"/>
    <property type="evidence" value="ECO:0007669"/>
    <property type="project" value="InterPro"/>
</dbReference>
<reference evidence="3" key="2">
    <citation type="submission" date="2019-06" db="EMBL/GenBank/DDBJ databases">
        <title>Co-occurence of chitin degradation, pigmentation and bioactivity in marine Pseudoalteromonas.</title>
        <authorList>
            <person name="Sonnenschein E.C."/>
            <person name="Bech P.K."/>
        </authorList>
    </citation>
    <scope>NUCLEOTIDE SEQUENCE [LARGE SCALE GENOMIC DNA]</scope>
    <source>
        <strain evidence="3">S2897</strain>
    </source>
</reference>
<feature type="transmembrane region" description="Helical" evidence="1">
    <location>
        <begin position="419"/>
        <end position="437"/>
    </location>
</feature>
<dbReference type="STRING" id="151081.TW72_04480"/>
<feature type="transmembrane region" description="Helical" evidence="1">
    <location>
        <begin position="172"/>
        <end position="192"/>
    </location>
</feature>
<dbReference type="RefSeq" id="WP_138508802.1">
    <property type="nucleotide sequence ID" value="NZ_PNCG01000005.1"/>
</dbReference>